<proteinExistence type="predicted"/>
<evidence type="ECO:0000313" key="3">
    <source>
        <dbReference type="Proteomes" id="UP000053611"/>
    </source>
</evidence>
<sequence>MHASDRHPMSSKDPARGMDSTRRQSAWCLQVLLPNRPRLRRPAGRHSLCVGVEESRMGSGHTVTGSRNRSCARRITIRGALRSRWGGRRGVECGPPMPPPWRPETKLGPADPAERANSLEEGTLKTNRWPDMARFQQYSPLETRDEISVGGQVEA</sequence>
<feature type="region of interest" description="Disordered" evidence="1">
    <location>
        <begin position="86"/>
        <end position="127"/>
    </location>
</feature>
<reference evidence="2 3" key="1">
    <citation type="submission" date="2015-03" db="EMBL/GenBank/DDBJ databases">
        <title>Genomics and transcriptomics of the oil-accumulating basidiomycete yeast T. oleaginosus allow insights into substrate utilization and the diverse evolutionary trajectories of mating systems in fungi.</title>
        <authorList>
            <consortium name="DOE Joint Genome Institute"/>
            <person name="Kourist R."/>
            <person name="Kracht O."/>
            <person name="Bracharz F."/>
            <person name="Lipzen A."/>
            <person name="Nolan M."/>
            <person name="Ohm R."/>
            <person name="Grigoriev I."/>
            <person name="Sun S."/>
            <person name="Heitman J."/>
            <person name="Bruck T."/>
            <person name="Nowrousian M."/>
        </authorList>
    </citation>
    <scope>NUCLEOTIDE SEQUENCE [LARGE SCALE GENOMIC DNA]</scope>
    <source>
        <strain evidence="2 3">IBC0246</strain>
    </source>
</reference>
<dbReference type="RefSeq" id="XP_018281319.1">
    <property type="nucleotide sequence ID" value="XM_018419805.1"/>
</dbReference>
<name>A0A0J0XUS1_9TREE</name>
<dbReference type="EMBL" id="KQ087184">
    <property type="protein sequence ID" value="KLT44828.1"/>
    <property type="molecule type" value="Genomic_DNA"/>
</dbReference>
<evidence type="ECO:0000256" key="1">
    <source>
        <dbReference type="SAM" id="MobiDB-lite"/>
    </source>
</evidence>
<accession>A0A0J0XUS1</accession>
<dbReference type="GeneID" id="28980408"/>
<protein>
    <submittedName>
        <fullName evidence="2">Uncharacterized protein</fullName>
    </submittedName>
</protein>
<organism evidence="2 3">
    <name type="scientific">Cutaneotrichosporon oleaginosum</name>
    <dbReference type="NCBI Taxonomy" id="879819"/>
    <lineage>
        <taxon>Eukaryota</taxon>
        <taxon>Fungi</taxon>
        <taxon>Dikarya</taxon>
        <taxon>Basidiomycota</taxon>
        <taxon>Agaricomycotina</taxon>
        <taxon>Tremellomycetes</taxon>
        <taxon>Trichosporonales</taxon>
        <taxon>Trichosporonaceae</taxon>
        <taxon>Cutaneotrichosporon</taxon>
    </lineage>
</organism>
<feature type="region of interest" description="Disordered" evidence="1">
    <location>
        <begin position="1"/>
        <end position="22"/>
    </location>
</feature>
<gene>
    <name evidence="2" type="ORF">CC85DRAFT_188113</name>
</gene>
<dbReference type="Proteomes" id="UP000053611">
    <property type="component" value="Unassembled WGS sequence"/>
</dbReference>
<evidence type="ECO:0000313" key="2">
    <source>
        <dbReference type="EMBL" id="KLT44828.1"/>
    </source>
</evidence>
<keyword evidence="3" id="KW-1185">Reference proteome</keyword>
<dbReference type="AlphaFoldDB" id="A0A0J0XUS1"/>